<protein>
    <submittedName>
        <fullName evidence="8">Multisubunit sodium/proton antiporter, MrpC subunit (TC 2.A.63.1)</fullName>
    </submittedName>
</protein>
<gene>
    <name evidence="8" type="ORF">SAMN02745181_0814</name>
</gene>
<evidence type="ECO:0000256" key="3">
    <source>
        <dbReference type="ARBA" id="ARBA00022475"/>
    </source>
</evidence>
<dbReference type="AlphaFoldDB" id="A0A1M6DRE6"/>
<feature type="transmembrane region" description="Helical" evidence="7">
    <location>
        <begin position="75"/>
        <end position="96"/>
    </location>
</feature>
<evidence type="ECO:0000256" key="4">
    <source>
        <dbReference type="ARBA" id="ARBA00022692"/>
    </source>
</evidence>
<feature type="transmembrane region" description="Helical" evidence="7">
    <location>
        <begin position="28"/>
        <end position="49"/>
    </location>
</feature>
<sequence length="116" mass="12449">MNIFIAILIGALFAAGLYCLLRRSIMKLIVGTMLLSQAVNLLVFSSAGLNSSTPAFVDPETKEPPAIHADPLSQALVLTAIVISFGLVIFTISLLLKAHRAVGSEDLNDFNHTDRL</sequence>
<dbReference type="STRING" id="1123071.SAMN02745181_0814"/>
<comment type="subcellular location">
    <subcellularLocation>
        <location evidence="1">Cell membrane</location>
        <topology evidence="1">Multi-pass membrane protein</topology>
    </subcellularLocation>
</comment>
<dbReference type="EMBL" id="FQYR01000002">
    <property type="protein sequence ID" value="SHI75792.1"/>
    <property type="molecule type" value="Genomic_DNA"/>
</dbReference>
<dbReference type="InterPro" id="IPR039428">
    <property type="entry name" value="NUOK/Mnh_C1-like"/>
</dbReference>
<keyword evidence="5 7" id="KW-1133">Transmembrane helix</keyword>
<accession>A0A1M6DRE6</accession>
<feature type="transmembrane region" description="Helical" evidence="7">
    <location>
        <begin position="6"/>
        <end position="21"/>
    </location>
</feature>
<evidence type="ECO:0000256" key="1">
    <source>
        <dbReference type="ARBA" id="ARBA00004651"/>
    </source>
</evidence>
<dbReference type="Gene3D" id="1.10.287.3510">
    <property type="match status" value="1"/>
</dbReference>
<proteinExistence type="inferred from homology"/>
<organism evidence="8 9">
    <name type="scientific">Rubritalea squalenifaciens DSM 18772</name>
    <dbReference type="NCBI Taxonomy" id="1123071"/>
    <lineage>
        <taxon>Bacteria</taxon>
        <taxon>Pseudomonadati</taxon>
        <taxon>Verrucomicrobiota</taxon>
        <taxon>Verrucomicrobiia</taxon>
        <taxon>Verrucomicrobiales</taxon>
        <taxon>Rubritaleaceae</taxon>
        <taxon>Rubritalea</taxon>
    </lineage>
</organism>
<dbReference type="InterPro" id="IPR050601">
    <property type="entry name" value="CPA3_antiporter_subunitC"/>
</dbReference>
<dbReference type="GO" id="GO:0005886">
    <property type="term" value="C:plasma membrane"/>
    <property type="evidence" value="ECO:0007669"/>
    <property type="project" value="UniProtKB-SubCell"/>
</dbReference>
<dbReference type="InParanoid" id="A0A1M6DRE6"/>
<comment type="similarity">
    <text evidence="2">Belongs to the CPA3 antiporters (TC 2.A.63) subunit C family.</text>
</comment>
<evidence type="ECO:0000256" key="7">
    <source>
        <dbReference type="SAM" id="Phobius"/>
    </source>
</evidence>
<keyword evidence="3" id="KW-1003">Cell membrane</keyword>
<dbReference type="Pfam" id="PF00420">
    <property type="entry name" value="Oxidored_q2"/>
    <property type="match status" value="1"/>
</dbReference>
<evidence type="ECO:0000313" key="8">
    <source>
        <dbReference type="EMBL" id="SHI75792.1"/>
    </source>
</evidence>
<reference evidence="8 9" key="1">
    <citation type="submission" date="2016-11" db="EMBL/GenBank/DDBJ databases">
        <authorList>
            <person name="Jaros S."/>
            <person name="Januszkiewicz K."/>
            <person name="Wedrychowicz H."/>
        </authorList>
    </citation>
    <scope>NUCLEOTIDE SEQUENCE [LARGE SCALE GENOMIC DNA]</scope>
    <source>
        <strain evidence="8 9">DSM 18772</strain>
    </source>
</reference>
<name>A0A1M6DRE6_9BACT</name>
<evidence type="ECO:0000313" key="9">
    <source>
        <dbReference type="Proteomes" id="UP000184510"/>
    </source>
</evidence>
<dbReference type="RefSeq" id="WP_143158193.1">
    <property type="nucleotide sequence ID" value="NZ_FQYR01000002.1"/>
</dbReference>
<dbReference type="PANTHER" id="PTHR34583">
    <property type="entry name" value="ANTIPORTER SUBUNIT MNHC2-RELATED"/>
    <property type="match status" value="1"/>
</dbReference>
<keyword evidence="6 7" id="KW-0472">Membrane</keyword>
<dbReference type="PANTHER" id="PTHR34583:SF2">
    <property type="entry name" value="ANTIPORTER SUBUNIT MNHC2-RELATED"/>
    <property type="match status" value="1"/>
</dbReference>
<evidence type="ECO:0000256" key="6">
    <source>
        <dbReference type="ARBA" id="ARBA00023136"/>
    </source>
</evidence>
<dbReference type="Proteomes" id="UP000184510">
    <property type="component" value="Unassembled WGS sequence"/>
</dbReference>
<keyword evidence="4 7" id="KW-0812">Transmembrane</keyword>
<evidence type="ECO:0000256" key="2">
    <source>
        <dbReference type="ARBA" id="ARBA00010388"/>
    </source>
</evidence>
<evidence type="ECO:0000256" key="5">
    <source>
        <dbReference type="ARBA" id="ARBA00022989"/>
    </source>
</evidence>
<keyword evidence="9" id="KW-1185">Reference proteome</keyword>
<dbReference type="OrthoDB" id="9799219at2"/>